<keyword evidence="1" id="KW-0472">Membrane</keyword>
<feature type="transmembrane region" description="Helical" evidence="1">
    <location>
        <begin position="45"/>
        <end position="65"/>
    </location>
</feature>
<dbReference type="EMBL" id="HBUF01208145">
    <property type="protein sequence ID" value="CAG6664580.1"/>
    <property type="molecule type" value="Transcribed_RNA"/>
</dbReference>
<sequence length="149" mass="17023">MFSITSRNSSYCLEVNWMLVSMSFILDVSLFVYSSNKDLSSTSSFVTVPGVPLLFSAWFSFGSLEDLSSEVFVVCVSVFLFLQSTHLQVSFAFIFLNIVSMIPTQVGWKFSLHIAHDSRSSSKRFSLHFEHIMLFKCKPKFPKCSEKRE</sequence>
<dbReference type="AlphaFoldDB" id="A0A8D8S7B8"/>
<dbReference type="EMBL" id="HBUF01208142">
    <property type="protein sequence ID" value="CAG6664574.1"/>
    <property type="molecule type" value="Transcribed_RNA"/>
</dbReference>
<keyword evidence="1" id="KW-1133">Transmembrane helix</keyword>
<keyword evidence="1" id="KW-0812">Transmembrane</keyword>
<evidence type="ECO:0000313" key="2">
    <source>
        <dbReference type="EMBL" id="CAG6664584.1"/>
    </source>
</evidence>
<name>A0A8D8S7B8_9HEMI</name>
<dbReference type="EMBL" id="HBUF01208147">
    <property type="protein sequence ID" value="CAG6664584.1"/>
    <property type="molecule type" value="Transcribed_RNA"/>
</dbReference>
<feature type="transmembrane region" description="Helical" evidence="1">
    <location>
        <begin position="71"/>
        <end position="99"/>
    </location>
</feature>
<reference evidence="2" key="1">
    <citation type="submission" date="2021-05" db="EMBL/GenBank/DDBJ databases">
        <authorList>
            <person name="Alioto T."/>
            <person name="Alioto T."/>
            <person name="Gomez Garrido J."/>
        </authorList>
    </citation>
    <scope>NUCLEOTIDE SEQUENCE</scope>
</reference>
<accession>A0A8D8S7B8</accession>
<dbReference type="EMBL" id="HBUF01208146">
    <property type="protein sequence ID" value="CAG6664582.1"/>
    <property type="molecule type" value="Transcribed_RNA"/>
</dbReference>
<proteinExistence type="predicted"/>
<evidence type="ECO:0000256" key="1">
    <source>
        <dbReference type="SAM" id="Phobius"/>
    </source>
</evidence>
<dbReference type="EMBL" id="HBUF01208143">
    <property type="protein sequence ID" value="CAG6664576.1"/>
    <property type="molecule type" value="Transcribed_RNA"/>
</dbReference>
<dbReference type="EMBL" id="HBUF01208144">
    <property type="protein sequence ID" value="CAG6664578.1"/>
    <property type="molecule type" value="Transcribed_RNA"/>
</dbReference>
<feature type="transmembrane region" description="Helical" evidence="1">
    <location>
        <begin position="15"/>
        <end position="33"/>
    </location>
</feature>
<organism evidence="2">
    <name type="scientific">Cacopsylla melanoneura</name>
    <dbReference type="NCBI Taxonomy" id="428564"/>
    <lineage>
        <taxon>Eukaryota</taxon>
        <taxon>Metazoa</taxon>
        <taxon>Ecdysozoa</taxon>
        <taxon>Arthropoda</taxon>
        <taxon>Hexapoda</taxon>
        <taxon>Insecta</taxon>
        <taxon>Pterygota</taxon>
        <taxon>Neoptera</taxon>
        <taxon>Paraneoptera</taxon>
        <taxon>Hemiptera</taxon>
        <taxon>Sternorrhyncha</taxon>
        <taxon>Psylloidea</taxon>
        <taxon>Psyllidae</taxon>
        <taxon>Psyllinae</taxon>
        <taxon>Cacopsylla</taxon>
    </lineage>
</organism>
<protein>
    <submittedName>
        <fullName evidence="2">Uncharacterized protein</fullName>
    </submittedName>
</protein>